<accession>A0A6J6C2L1</accession>
<evidence type="ECO:0000313" key="3">
    <source>
        <dbReference type="EMBL" id="CAB4607300.1"/>
    </source>
</evidence>
<sequence>MNNVIRVGIVNADSDITAGRKLVLESTGRIALVLDEQHPEGLLEKFENYLIDVLLVDQRLRGMSGVELCEKLTKIKIEQGVETRLMVTAAFGSERLTYDALVAGANAVVTQDQGPRVLIETLYSLNSRKQQQKFEQLKELVSTLGLETKEDPVVQVLIESFDAFEKKLFAEVVLGNSIASVAANNDVAGYRIRKLIQRSMELLKVATLEQLQLRLIQSGENLG</sequence>
<name>A0A6J6C2L1_9ZZZZ</name>
<gene>
    <name evidence="2" type="ORF">UFOPK1410_00946</name>
    <name evidence="3" type="ORF">UFOPK1855_00201</name>
</gene>
<feature type="domain" description="Response regulatory" evidence="1">
    <location>
        <begin position="6"/>
        <end position="126"/>
    </location>
</feature>
<protein>
    <submittedName>
        <fullName evidence="2">Unannotated protein</fullName>
    </submittedName>
</protein>
<dbReference type="PROSITE" id="PS50110">
    <property type="entry name" value="RESPONSE_REGULATORY"/>
    <property type="match status" value="1"/>
</dbReference>
<dbReference type="EMBL" id="CAEZUW010000017">
    <property type="protein sequence ID" value="CAB4607300.1"/>
    <property type="molecule type" value="Genomic_DNA"/>
</dbReference>
<reference evidence="2" key="1">
    <citation type="submission" date="2020-05" db="EMBL/GenBank/DDBJ databases">
        <authorList>
            <person name="Chiriac C."/>
            <person name="Salcher M."/>
            <person name="Ghai R."/>
            <person name="Kavagutti S V."/>
        </authorList>
    </citation>
    <scope>NUCLEOTIDE SEQUENCE</scope>
</reference>
<dbReference type="SUPFAM" id="SSF52172">
    <property type="entry name" value="CheY-like"/>
    <property type="match status" value="1"/>
</dbReference>
<dbReference type="AlphaFoldDB" id="A0A6J6C2L1"/>
<proteinExistence type="predicted"/>
<evidence type="ECO:0000259" key="1">
    <source>
        <dbReference type="PROSITE" id="PS50110"/>
    </source>
</evidence>
<dbReference type="Pfam" id="PF00072">
    <property type="entry name" value="Response_reg"/>
    <property type="match status" value="1"/>
</dbReference>
<dbReference type="InterPro" id="IPR001789">
    <property type="entry name" value="Sig_transdc_resp-reg_receiver"/>
</dbReference>
<organism evidence="2">
    <name type="scientific">freshwater metagenome</name>
    <dbReference type="NCBI Taxonomy" id="449393"/>
    <lineage>
        <taxon>unclassified sequences</taxon>
        <taxon>metagenomes</taxon>
        <taxon>ecological metagenomes</taxon>
    </lineage>
</organism>
<dbReference type="EMBL" id="CAEZSH010000141">
    <property type="protein sequence ID" value="CAB4545612.1"/>
    <property type="molecule type" value="Genomic_DNA"/>
</dbReference>
<dbReference type="InterPro" id="IPR011006">
    <property type="entry name" value="CheY-like_superfamily"/>
</dbReference>
<dbReference type="Gene3D" id="3.40.50.2300">
    <property type="match status" value="1"/>
</dbReference>
<evidence type="ECO:0000313" key="2">
    <source>
        <dbReference type="EMBL" id="CAB4545612.1"/>
    </source>
</evidence>
<dbReference type="GO" id="GO:0000160">
    <property type="term" value="P:phosphorelay signal transduction system"/>
    <property type="evidence" value="ECO:0007669"/>
    <property type="project" value="InterPro"/>
</dbReference>
<dbReference type="SMART" id="SM00448">
    <property type="entry name" value="REC"/>
    <property type="match status" value="1"/>
</dbReference>